<dbReference type="InterPro" id="IPR007560">
    <property type="entry name" value="Restrct_endonuc_IV_Mrr"/>
</dbReference>
<accession>A0A941D4A1</accession>
<protein>
    <submittedName>
        <fullName evidence="2">Restriction endonuclease</fullName>
        <ecNumber evidence="2">3.1.21.-</ecNumber>
    </submittedName>
</protein>
<keyword evidence="2" id="KW-0255">Endonuclease</keyword>
<comment type="caution">
    <text evidence="2">The sequence shown here is derived from an EMBL/GenBank/DDBJ whole genome shotgun (WGS) entry which is preliminary data.</text>
</comment>
<dbReference type="AlphaFoldDB" id="A0A941D4A1"/>
<keyword evidence="3" id="KW-1185">Reference proteome</keyword>
<keyword evidence="2" id="KW-0378">Hydrolase</keyword>
<dbReference type="GO" id="GO:0003677">
    <property type="term" value="F:DNA binding"/>
    <property type="evidence" value="ECO:0007669"/>
    <property type="project" value="InterPro"/>
</dbReference>
<evidence type="ECO:0000313" key="3">
    <source>
        <dbReference type="Proteomes" id="UP000677016"/>
    </source>
</evidence>
<dbReference type="EC" id="3.1.21.-" evidence="2"/>
<dbReference type="Pfam" id="PF04471">
    <property type="entry name" value="Mrr_cat"/>
    <property type="match status" value="1"/>
</dbReference>
<dbReference type="GO" id="GO:0009307">
    <property type="term" value="P:DNA restriction-modification system"/>
    <property type="evidence" value="ECO:0007669"/>
    <property type="project" value="InterPro"/>
</dbReference>
<organism evidence="2 3">
    <name type="scientific">Phycicoccus avicenniae</name>
    <dbReference type="NCBI Taxonomy" id="2828860"/>
    <lineage>
        <taxon>Bacteria</taxon>
        <taxon>Bacillati</taxon>
        <taxon>Actinomycetota</taxon>
        <taxon>Actinomycetes</taxon>
        <taxon>Micrococcales</taxon>
        <taxon>Intrasporangiaceae</taxon>
        <taxon>Phycicoccus</taxon>
    </lineage>
</organism>
<dbReference type="RefSeq" id="WP_211601000.1">
    <property type="nucleotide sequence ID" value="NZ_JAGSNF010000001.1"/>
</dbReference>
<feature type="domain" description="Restriction endonuclease type IV Mrr" evidence="1">
    <location>
        <begin position="8"/>
        <end position="78"/>
    </location>
</feature>
<evidence type="ECO:0000313" key="2">
    <source>
        <dbReference type="EMBL" id="MBR7741839.1"/>
    </source>
</evidence>
<dbReference type="GO" id="GO:0004519">
    <property type="term" value="F:endonuclease activity"/>
    <property type="evidence" value="ECO:0007669"/>
    <property type="project" value="UniProtKB-KW"/>
</dbReference>
<sequence length="577" mass="63891">MGSVEWTRLEGGQVEAVVAMFVNRERPESVRITPSKGDGGVDILDRGAGPDGTDVVYQVKRYTEKLTAKQERDIKGSLNRLMSDDRWKSLSVREWRLVTPWDPTPEAEDWLQGLGYPDIRKIWHGLTWADQQAAKYDDVIDYYLHGGRALIETTHAQVMTLVGAEKLPEGLSVQEVQRRLHDALQVLDHDPHYRYEHRFGEGDPPPYPRQGERPGMVMHTQLIEPDGGRWSTVDIIARCAASVQERPITIQGAFTAEPGSEFAGQLDAWFTYGAPFTSPEGAFTGELAAPGGIGGALEGGTLWVGPTEDHDLGQNPDLHVEVLDPAGVSLAGVDVRRVERTEGLRGGIRVVLEEIHGVFTTEDRVDLPDRRLNRTLRFGDWSGKPVATVYASLHFLSLLHRPNKIRVSVRNTPPSRGVVDSDGVFDPDHDIFEWLEAILQMLEPLTRLQEHTSTPIRTPDLEGVTQKDMAGWQRVAAVLDGDEITGTHPEGHALMVVLGSDVTFDESQPARILLPLTAKVGGQSIDLGQCEAVLDSPKVLDRRLEGGQVTHALTTPDRTIRWRRHDPTDVEEAGSDV</sequence>
<evidence type="ECO:0000259" key="1">
    <source>
        <dbReference type="Pfam" id="PF04471"/>
    </source>
</evidence>
<proteinExistence type="predicted"/>
<dbReference type="Proteomes" id="UP000677016">
    <property type="component" value="Unassembled WGS sequence"/>
</dbReference>
<dbReference type="EMBL" id="JAGSNF010000001">
    <property type="protein sequence ID" value="MBR7741839.1"/>
    <property type="molecule type" value="Genomic_DNA"/>
</dbReference>
<name>A0A941D4A1_9MICO</name>
<reference evidence="2" key="1">
    <citation type="submission" date="2021-04" db="EMBL/GenBank/DDBJ databases">
        <title>Phycicoccus avicenniae sp. nov., a novel endophytic actinomycetes isolated from branch of Avicennia mariana.</title>
        <authorList>
            <person name="Tuo L."/>
        </authorList>
    </citation>
    <scope>NUCLEOTIDE SEQUENCE</scope>
    <source>
        <strain evidence="2">BSK3Z-2</strain>
    </source>
</reference>
<keyword evidence="2" id="KW-0540">Nuclease</keyword>
<gene>
    <name evidence="2" type="ORF">KC207_00845</name>
</gene>
<dbReference type="GO" id="GO:0016787">
    <property type="term" value="F:hydrolase activity"/>
    <property type="evidence" value="ECO:0007669"/>
    <property type="project" value="UniProtKB-KW"/>
</dbReference>